<keyword evidence="2" id="KW-0560">Oxidoreductase</keyword>
<dbReference type="EMBL" id="JAUTAN010000001">
    <property type="protein sequence ID" value="MDQ1103306.1"/>
    <property type="molecule type" value="Genomic_DNA"/>
</dbReference>
<dbReference type="PRINTS" id="PR00081">
    <property type="entry name" value="GDHRDH"/>
</dbReference>
<evidence type="ECO:0000313" key="3">
    <source>
        <dbReference type="EMBL" id="MDQ1103306.1"/>
    </source>
</evidence>
<dbReference type="AlphaFoldDB" id="A0AAJ1TW10"/>
<comment type="caution">
    <text evidence="3">The sequence shown here is derived from an EMBL/GenBank/DDBJ whole genome shotgun (WGS) entry which is preliminary data.</text>
</comment>
<dbReference type="Proteomes" id="UP001239215">
    <property type="component" value="Unassembled WGS sequence"/>
</dbReference>
<comment type="similarity">
    <text evidence="1">Belongs to the short-chain dehydrogenases/reductases (SDR) family.</text>
</comment>
<dbReference type="NCBIfam" id="NF006073">
    <property type="entry name" value="PRK08219.1"/>
    <property type="match status" value="1"/>
</dbReference>
<dbReference type="GO" id="GO:0016020">
    <property type="term" value="C:membrane"/>
    <property type="evidence" value="ECO:0007669"/>
    <property type="project" value="TreeGrafter"/>
</dbReference>
<dbReference type="Pfam" id="PF00106">
    <property type="entry name" value="adh_short"/>
    <property type="match status" value="1"/>
</dbReference>
<gene>
    <name evidence="3" type="ORF">QE405_000590</name>
</gene>
<protein>
    <submittedName>
        <fullName evidence="3">Short-subunit dehydrogenase</fullName>
    </submittedName>
</protein>
<dbReference type="Gene3D" id="3.40.50.720">
    <property type="entry name" value="NAD(P)-binding Rossmann-like Domain"/>
    <property type="match status" value="1"/>
</dbReference>
<organism evidence="3 4">
    <name type="scientific">Nocardioides zeae</name>
    <dbReference type="NCBI Taxonomy" id="1457234"/>
    <lineage>
        <taxon>Bacteria</taxon>
        <taxon>Bacillati</taxon>
        <taxon>Actinomycetota</taxon>
        <taxon>Actinomycetes</taxon>
        <taxon>Propionibacteriales</taxon>
        <taxon>Nocardioidaceae</taxon>
        <taxon>Nocardioides</taxon>
    </lineage>
</organism>
<proteinExistence type="inferred from homology"/>
<dbReference type="InterPro" id="IPR002347">
    <property type="entry name" value="SDR_fam"/>
</dbReference>
<dbReference type="PANTHER" id="PTHR44196:SF1">
    <property type="entry name" value="DEHYDROGENASE_REDUCTASE SDR FAMILY MEMBER 7B"/>
    <property type="match status" value="1"/>
</dbReference>
<dbReference type="PROSITE" id="PS00061">
    <property type="entry name" value="ADH_SHORT"/>
    <property type="match status" value="1"/>
</dbReference>
<dbReference type="GO" id="GO:0016491">
    <property type="term" value="F:oxidoreductase activity"/>
    <property type="evidence" value="ECO:0007669"/>
    <property type="project" value="UniProtKB-KW"/>
</dbReference>
<dbReference type="RefSeq" id="WP_307198732.1">
    <property type="nucleotide sequence ID" value="NZ_JAUTAN010000001.1"/>
</dbReference>
<name>A0AAJ1TW10_9ACTN</name>
<evidence type="ECO:0000256" key="1">
    <source>
        <dbReference type="ARBA" id="ARBA00006484"/>
    </source>
</evidence>
<dbReference type="SUPFAM" id="SSF51735">
    <property type="entry name" value="NAD(P)-binding Rossmann-fold domains"/>
    <property type="match status" value="1"/>
</dbReference>
<dbReference type="InterPro" id="IPR036291">
    <property type="entry name" value="NAD(P)-bd_dom_sf"/>
</dbReference>
<sequence>MTARAPRRTHVVTGAGSGIGAAVAERLQARGDHLVLLARDEARVDDLAATYPGADVVALDLADPAAVEAWRPDGLDVLDGVDSLLHVAGFVELGSVATTDRAVWERTLHVNVTAPALLTRTLLPALRARRGTVVFVNSGAGLTAHPQWGAYAASKFALRAVADALRGEEGPHGVRVSTVFPGRTATPMQAQVHAQEGADYDPGAWIAAGTVADAIIGCVDLPRDATLAEVVVRPGP</sequence>
<dbReference type="InterPro" id="IPR020904">
    <property type="entry name" value="Sc_DH/Rdtase_CS"/>
</dbReference>
<evidence type="ECO:0000256" key="2">
    <source>
        <dbReference type="ARBA" id="ARBA00023002"/>
    </source>
</evidence>
<evidence type="ECO:0000313" key="4">
    <source>
        <dbReference type="Proteomes" id="UP001239215"/>
    </source>
</evidence>
<dbReference type="PANTHER" id="PTHR44196">
    <property type="entry name" value="DEHYDROGENASE/REDUCTASE SDR FAMILY MEMBER 7B"/>
    <property type="match status" value="1"/>
</dbReference>
<accession>A0AAJ1TW10</accession>
<reference evidence="3" key="1">
    <citation type="submission" date="2023-07" db="EMBL/GenBank/DDBJ databases">
        <title>Functional and genomic diversity of the sorghum phyllosphere microbiome.</title>
        <authorList>
            <person name="Shade A."/>
        </authorList>
    </citation>
    <scope>NUCLEOTIDE SEQUENCE</scope>
    <source>
        <strain evidence="3">SORGH_AS_1067</strain>
    </source>
</reference>